<protein>
    <recommendedName>
        <fullName evidence="6">Beta-glucosidase</fullName>
    </recommendedName>
</protein>
<sequence>MEVSLGLLFALLLLLSQEDLCKGLRRHDFPSNFVFGAGTSAFQYEGLQLRMGGRQEDVKLMSDTGLEAYRFSISWSRLFYHVAGRGTANDKGIKYYNNVLDELARQGIPAHVTLNHLDLPKHFKMSMVDGRAPRLEDFKAFADVCFEEFGHKVSHWTTMDEPNINGFAGVLPYYRCYEFGNSSCKDVNPTNVEYVVIHNMLIAHSEVFKLYKTKYQNQSGWIGLNVYTFWCQPFSNSSVDVQATQRVNSFMFGWILNPIVNGDYPELMKKIAGARLPSFTKSESEVLKGSFDFIGLNYYTAVYISDNSSSSKVPVHGFREDMAAITRVDKAGLPTEGPFTPIHVPSDFSGLHKMLRCVKEKYGNHPIYVQENGFASGPGNALNDTARVAYLKGYIGSMLEAISNGVDVRGYFVWSFVDVFEFLGGYTYGFGLYHVDFNDQDRRRTPKFSARWYSRFLKGGINVTMNIKNSGVQDFSFASDESI</sequence>
<dbReference type="Gene3D" id="3.20.20.80">
    <property type="entry name" value="Glycosidases"/>
    <property type="match status" value="1"/>
</dbReference>
<evidence type="ECO:0000256" key="1">
    <source>
        <dbReference type="ARBA" id="ARBA00010838"/>
    </source>
</evidence>
<dbReference type="Pfam" id="PF00232">
    <property type="entry name" value="Glyco_hydro_1"/>
    <property type="match status" value="1"/>
</dbReference>
<dbReference type="PANTHER" id="PTHR10353:SF29">
    <property type="entry name" value="BETA-GLUCOSIDASE 11"/>
    <property type="match status" value="1"/>
</dbReference>
<evidence type="ECO:0000313" key="5">
    <source>
        <dbReference type="Proteomes" id="UP000636800"/>
    </source>
</evidence>
<dbReference type="PRINTS" id="PR00131">
    <property type="entry name" value="GLHYDRLASE1"/>
</dbReference>
<dbReference type="PANTHER" id="PTHR10353">
    <property type="entry name" value="GLYCOSYL HYDROLASE"/>
    <property type="match status" value="1"/>
</dbReference>
<dbReference type="InterPro" id="IPR017853">
    <property type="entry name" value="GH"/>
</dbReference>
<dbReference type="EMBL" id="JADCNL010000001">
    <property type="protein sequence ID" value="KAG0498425.1"/>
    <property type="molecule type" value="Genomic_DNA"/>
</dbReference>
<proteinExistence type="inferred from homology"/>
<dbReference type="OrthoDB" id="776611at2759"/>
<feature type="signal peptide" evidence="3">
    <location>
        <begin position="1"/>
        <end position="23"/>
    </location>
</feature>
<feature type="chain" id="PRO_5032879083" description="Beta-glucosidase" evidence="3">
    <location>
        <begin position="24"/>
        <end position="483"/>
    </location>
</feature>
<evidence type="ECO:0000256" key="3">
    <source>
        <dbReference type="SAM" id="SignalP"/>
    </source>
</evidence>
<reference evidence="4 5" key="1">
    <citation type="journal article" date="2020" name="Nat. Food">
        <title>A phased Vanilla planifolia genome enables genetic improvement of flavour and production.</title>
        <authorList>
            <person name="Hasing T."/>
            <person name="Tang H."/>
            <person name="Brym M."/>
            <person name="Khazi F."/>
            <person name="Huang T."/>
            <person name="Chambers A.H."/>
        </authorList>
    </citation>
    <scope>NUCLEOTIDE SEQUENCE [LARGE SCALE GENOMIC DNA]</scope>
    <source>
        <tissue evidence="4">Leaf</tissue>
    </source>
</reference>
<dbReference type="InterPro" id="IPR001360">
    <property type="entry name" value="Glyco_hydro_1"/>
</dbReference>
<dbReference type="GO" id="GO:0008422">
    <property type="term" value="F:beta-glucosidase activity"/>
    <property type="evidence" value="ECO:0007669"/>
    <property type="project" value="UniProtKB-ARBA"/>
</dbReference>
<gene>
    <name evidence="4" type="ORF">HPP92_003116</name>
</gene>
<evidence type="ECO:0000313" key="4">
    <source>
        <dbReference type="EMBL" id="KAG0498425.1"/>
    </source>
</evidence>
<comment type="caution">
    <text evidence="4">The sequence shown here is derived from an EMBL/GenBank/DDBJ whole genome shotgun (WGS) entry which is preliminary data.</text>
</comment>
<dbReference type="SUPFAM" id="SSF51445">
    <property type="entry name" value="(Trans)glycosidases"/>
    <property type="match status" value="1"/>
</dbReference>
<dbReference type="Proteomes" id="UP000636800">
    <property type="component" value="Chromosome 1"/>
</dbReference>
<evidence type="ECO:0000256" key="2">
    <source>
        <dbReference type="RuleBase" id="RU003690"/>
    </source>
</evidence>
<name>A0A835RTT8_VANPL</name>
<keyword evidence="3" id="KW-0732">Signal</keyword>
<comment type="similarity">
    <text evidence="1 2">Belongs to the glycosyl hydrolase 1 family.</text>
</comment>
<organism evidence="4 5">
    <name type="scientific">Vanilla planifolia</name>
    <name type="common">Vanilla</name>
    <dbReference type="NCBI Taxonomy" id="51239"/>
    <lineage>
        <taxon>Eukaryota</taxon>
        <taxon>Viridiplantae</taxon>
        <taxon>Streptophyta</taxon>
        <taxon>Embryophyta</taxon>
        <taxon>Tracheophyta</taxon>
        <taxon>Spermatophyta</taxon>
        <taxon>Magnoliopsida</taxon>
        <taxon>Liliopsida</taxon>
        <taxon>Asparagales</taxon>
        <taxon>Orchidaceae</taxon>
        <taxon>Vanilloideae</taxon>
        <taxon>Vanilleae</taxon>
        <taxon>Vanilla</taxon>
    </lineage>
</organism>
<keyword evidence="5" id="KW-1185">Reference proteome</keyword>
<dbReference type="GO" id="GO:0005975">
    <property type="term" value="P:carbohydrate metabolic process"/>
    <property type="evidence" value="ECO:0007669"/>
    <property type="project" value="InterPro"/>
</dbReference>
<evidence type="ECO:0008006" key="6">
    <source>
        <dbReference type="Google" id="ProtNLM"/>
    </source>
</evidence>
<accession>A0A835RTT8</accession>
<dbReference type="AlphaFoldDB" id="A0A835RTT8"/>